<feature type="transmembrane region" description="Helical" evidence="6">
    <location>
        <begin position="131"/>
        <end position="155"/>
    </location>
</feature>
<dbReference type="AlphaFoldDB" id="A0A939HPQ3"/>
<keyword evidence="9" id="KW-1185">Reference proteome</keyword>
<evidence type="ECO:0000256" key="5">
    <source>
        <dbReference type="ARBA" id="ARBA00023136"/>
    </source>
</evidence>
<dbReference type="GO" id="GO:0022857">
    <property type="term" value="F:transmembrane transporter activity"/>
    <property type="evidence" value="ECO:0007669"/>
    <property type="project" value="InterPro"/>
</dbReference>
<feature type="transmembrane region" description="Helical" evidence="6">
    <location>
        <begin position="264"/>
        <end position="285"/>
    </location>
</feature>
<evidence type="ECO:0000256" key="3">
    <source>
        <dbReference type="ARBA" id="ARBA00022692"/>
    </source>
</evidence>
<feature type="transmembrane region" description="Helical" evidence="6">
    <location>
        <begin position="392"/>
        <end position="413"/>
    </location>
</feature>
<name>A0A939HPQ3_9PROT</name>
<feature type="transmembrane region" description="Helical" evidence="6">
    <location>
        <begin position="358"/>
        <end position="380"/>
    </location>
</feature>
<feature type="transmembrane region" description="Helical" evidence="6">
    <location>
        <begin position="72"/>
        <end position="92"/>
    </location>
</feature>
<dbReference type="GO" id="GO:0016020">
    <property type="term" value="C:membrane"/>
    <property type="evidence" value="ECO:0007669"/>
    <property type="project" value="UniProtKB-SubCell"/>
</dbReference>
<evidence type="ECO:0000256" key="2">
    <source>
        <dbReference type="ARBA" id="ARBA00022448"/>
    </source>
</evidence>
<feature type="transmembrane region" description="Helical" evidence="6">
    <location>
        <begin position="98"/>
        <end position="119"/>
    </location>
</feature>
<dbReference type="RefSeq" id="WP_207845784.1">
    <property type="nucleotide sequence ID" value="NZ_JAFVMH010000003.1"/>
</dbReference>
<accession>A0A939HPQ3</accession>
<dbReference type="InterPro" id="IPR044770">
    <property type="entry name" value="MFS_spinster-like"/>
</dbReference>
<dbReference type="EMBL" id="JAFVMH010000003">
    <property type="protein sequence ID" value="MBO1325114.1"/>
    <property type="molecule type" value="Genomic_DNA"/>
</dbReference>
<dbReference type="Pfam" id="PF07690">
    <property type="entry name" value="MFS_1"/>
    <property type="match status" value="1"/>
</dbReference>
<proteinExistence type="predicted"/>
<keyword evidence="2" id="KW-0813">Transport</keyword>
<dbReference type="PANTHER" id="PTHR23505:SF79">
    <property type="entry name" value="PROTEIN SPINSTER"/>
    <property type="match status" value="1"/>
</dbReference>
<dbReference type="InterPro" id="IPR036259">
    <property type="entry name" value="MFS_trans_sf"/>
</dbReference>
<dbReference type="SUPFAM" id="SSF103473">
    <property type="entry name" value="MFS general substrate transporter"/>
    <property type="match status" value="1"/>
</dbReference>
<feature type="transmembrane region" description="Helical" evidence="6">
    <location>
        <begin position="167"/>
        <end position="191"/>
    </location>
</feature>
<keyword evidence="3 6" id="KW-0812">Transmembrane</keyword>
<comment type="subcellular location">
    <subcellularLocation>
        <location evidence="1">Membrane</location>
        <topology evidence="1">Multi-pass membrane protein</topology>
    </subcellularLocation>
</comment>
<feature type="transmembrane region" description="Helical" evidence="6">
    <location>
        <begin position="297"/>
        <end position="316"/>
    </location>
</feature>
<dbReference type="CDD" id="cd17328">
    <property type="entry name" value="MFS_spinster_like"/>
    <property type="match status" value="1"/>
</dbReference>
<keyword evidence="5 6" id="KW-0472">Membrane</keyword>
<dbReference type="InterPro" id="IPR011701">
    <property type="entry name" value="MFS"/>
</dbReference>
<evidence type="ECO:0000313" key="8">
    <source>
        <dbReference type="EMBL" id="MBO1325114.1"/>
    </source>
</evidence>
<dbReference type="Gene3D" id="1.20.1250.20">
    <property type="entry name" value="MFS general substrate transporter like domains"/>
    <property type="match status" value="1"/>
</dbReference>
<evidence type="ECO:0000259" key="7">
    <source>
        <dbReference type="PROSITE" id="PS50850"/>
    </source>
</evidence>
<feature type="transmembrane region" description="Helical" evidence="6">
    <location>
        <begin position="45"/>
        <end position="65"/>
    </location>
</feature>
<evidence type="ECO:0000256" key="4">
    <source>
        <dbReference type="ARBA" id="ARBA00022989"/>
    </source>
</evidence>
<dbReference type="InterPro" id="IPR020846">
    <property type="entry name" value="MFS_dom"/>
</dbReference>
<gene>
    <name evidence="8" type="ORF">J2D77_08125</name>
</gene>
<feature type="transmembrane region" description="Helical" evidence="6">
    <location>
        <begin position="225"/>
        <end position="244"/>
    </location>
</feature>
<evidence type="ECO:0000313" key="9">
    <source>
        <dbReference type="Proteomes" id="UP000664073"/>
    </source>
</evidence>
<keyword evidence="4 6" id="KW-1133">Transmembrane helix</keyword>
<protein>
    <submittedName>
        <fullName evidence="8">MFS transporter</fullName>
    </submittedName>
</protein>
<comment type="caution">
    <text evidence="8">The sequence shown here is derived from an EMBL/GenBank/DDBJ whole genome shotgun (WGS) entry which is preliminary data.</text>
</comment>
<organism evidence="8 9">
    <name type="scientific">Acetobacter garciniae</name>
    <dbReference type="NCBI Taxonomy" id="2817435"/>
    <lineage>
        <taxon>Bacteria</taxon>
        <taxon>Pseudomonadati</taxon>
        <taxon>Pseudomonadota</taxon>
        <taxon>Alphaproteobacteria</taxon>
        <taxon>Acetobacterales</taxon>
        <taxon>Acetobacteraceae</taxon>
        <taxon>Acetobacter</taxon>
    </lineage>
</organism>
<sequence length="426" mass="44454">MKARSVITLFATAYVLSFVDRQILALLIGPVKADLGLSDFQFALLNGLAFALFYSVLGLPVAALADRMPRPPILASGVALWSVATIGCGFSSNFWQLFACRTCVGIGEAALVPAVYSFLADIVPPARLGRTLALFSLGSFVGAGLAFLCGGMVLAALHDATSWHGIAGWKLCFMAVGLPGLPLALSIALGVREPAGRVYAQTGHAAGPNPSAWAAPRYMARHWKFFTLHFLGYSCTAIILFSLMSWTPALLGRGRHFSHQDVGLVMGLIAIVCGCGGVYTSGRLIDLLASRGHADAPARVGLTGAVAAPLFLLAALSMSANVAFVLLLAVAFFFASFPMPPSALVVQQRVPKALRAQFSATLLLCNAMIGLSGGSMLIGYLDDHVFRTAGGVASSLGWVVAGAAVVSALCIAATRPYLRNPEPANG</sequence>
<dbReference type="Proteomes" id="UP000664073">
    <property type="component" value="Unassembled WGS sequence"/>
</dbReference>
<feature type="domain" description="Major facilitator superfamily (MFS) profile" evidence="7">
    <location>
        <begin position="6"/>
        <end position="419"/>
    </location>
</feature>
<reference evidence="8" key="1">
    <citation type="submission" date="2021-03" db="EMBL/GenBank/DDBJ databases">
        <title>The complete genome sequence of Acetobacter sp. TBRC 12339.</title>
        <authorList>
            <person name="Charoenyingcharoen P."/>
            <person name="Yukphan P."/>
        </authorList>
    </citation>
    <scope>NUCLEOTIDE SEQUENCE</scope>
    <source>
        <strain evidence="8">TBRC 12339</strain>
    </source>
</reference>
<feature type="transmembrane region" description="Helical" evidence="6">
    <location>
        <begin position="322"/>
        <end position="346"/>
    </location>
</feature>
<evidence type="ECO:0000256" key="1">
    <source>
        <dbReference type="ARBA" id="ARBA00004141"/>
    </source>
</evidence>
<dbReference type="PANTHER" id="PTHR23505">
    <property type="entry name" value="SPINSTER"/>
    <property type="match status" value="1"/>
</dbReference>
<evidence type="ECO:0000256" key="6">
    <source>
        <dbReference type="SAM" id="Phobius"/>
    </source>
</evidence>
<dbReference type="PROSITE" id="PS50850">
    <property type="entry name" value="MFS"/>
    <property type="match status" value="1"/>
</dbReference>